<dbReference type="GO" id="GO:0004523">
    <property type="term" value="F:RNA-DNA hybrid ribonuclease activity"/>
    <property type="evidence" value="ECO:0007669"/>
    <property type="project" value="InterPro"/>
</dbReference>
<keyword evidence="3" id="KW-1185">Reference proteome</keyword>
<organism evidence="2 3">
    <name type="scientific">Crotalaria pallida</name>
    <name type="common">Smooth rattlebox</name>
    <name type="synonym">Crotalaria striata</name>
    <dbReference type="NCBI Taxonomy" id="3830"/>
    <lineage>
        <taxon>Eukaryota</taxon>
        <taxon>Viridiplantae</taxon>
        <taxon>Streptophyta</taxon>
        <taxon>Embryophyta</taxon>
        <taxon>Tracheophyta</taxon>
        <taxon>Spermatophyta</taxon>
        <taxon>Magnoliopsida</taxon>
        <taxon>eudicotyledons</taxon>
        <taxon>Gunneridae</taxon>
        <taxon>Pentapetalae</taxon>
        <taxon>rosids</taxon>
        <taxon>fabids</taxon>
        <taxon>Fabales</taxon>
        <taxon>Fabaceae</taxon>
        <taxon>Papilionoideae</taxon>
        <taxon>50 kb inversion clade</taxon>
        <taxon>genistoids sensu lato</taxon>
        <taxon>core genistoids</taxon>
        <taxon>Crotalarieae</taxon>
        <taxon>Crotalaria</taxon>
    </lineage>
</organism>
<dbReference type="Gene3D" id="3.30.420.10">
    <property type="entry name" value="Ribonuclease H-like superfamily/Ribonuclease H"/>
    <property type="match status" value="1"/>
</dbReference>
<dbReference type="PANTHER" id="PTHR47723">
    <property type="entry name" value="OS05G0353850 PROTEIN"/>
    <property type="match status" value="1"/>
</dbReference>
<evidence type="ECO:0000313" key="2">
    <source>
        <dbReference type="EMBL" id="KAK7289741.1"/>
    </source>
</evidence>
<dbReference type="InterPro" id="IPR044730">
    <property type="entry name" value="RNase_H-like_dom_plant"/>
</dbReference>
<gene>
    <name evidence="2" type="ORF">RIF29_03628</name>
</gene>
<dbReference type="InterPro" id="IPR053151">
    <property type="entry name" value="RNase_H-like"/>
</dbReference>
<dbReference type="InterPro" id="IPR012337">
    <property type="entry name" value="RNaseH-like_sf"/>
</dbReference>
<dbReference type="AlphaFoldDB" id="A0AAN9J116"/>
<reference evidence="2 3" key="1">
    <citation type="submission" date="2024-01" db="EMBL/GenBank/DDBJ databases">
        <title>The genomes of 5 underutilized Papilionoideae crops provide insights into root nodulation and disease resistanc.</title>
        <authorList>
            <person name="Yuan L."/>
        </authorList>
    </citation>
    <scope>NUCLEOTIDE SEQUENCE [LARGE SCALE GENOMIC DNA]</scope>
    <source>
        <strain evidence="2">ZHUSHIDOU_FW_LH</strain>
        <tissue evidence="2">Leaf</tissue>
    </source>
</reference>
<dbReference type="InterPro" id="IPR036397">
    <property type="entry name" value="RNaseH_sf"/>
</dbReference>
<dbReference type="Proteomes" id="UP001372338">
    <property type="component" value="Unassembled WGS sequence"/>
</dbReference>
<proteinExistence type="predicted"/>
<accession>A0AAN9J116</accession>
<name>A0AAN9J116_CROPI</name>
<dbReference type="EMBL" id="JAYWIO010000001">
    <property type="protein sequence ID" value="KAK7289741.1"/>
    <property type="molecule type" value="Genomic_DNA"/>
</dbReference>
<dbReference type="CDD" id="cd06222">
    <property type="entry name" value="RNase_H_like"/>
    <property type="match status" value="1"/>
</dbReference>
<feature type="domain" description="RNase H type-1" evidence="1">
    <location>
        <begin position="181"/>
        <end position="238"/>
    </location>
</feature>
<evidence type="ECO:0000259" key="1">
    <source>
        <dbReference type="Pfam" id="PF13456"/>
    </source>
</evidence>
<dbReference type="Pfam" id="PF13456">
    <property type="entry name" value="RVT_3"/>
    <property type="match status" value="1"/>
</dbReference>
<dbReference type="GO" id="GO:0003676">
    <property type="term" value="F:nucleic acid binding"/>
    <property type="evidence" value="ECO:0007669"/>
    <property type="project" value="InterPro"/>
</dbReference>
<evidence type="ECO:0000313" key="3">
    <source>
        <dbReference type="Proteomes" id="UP001372338"/>
    </source>
</evidence>
<dbReference type="InterPro" id="IPR002156">
    <property type="entry name" value="RNaseH_domain"/>
</dbReference>
<dbReference type="PANTHER" id="PTHR47723:SF19">
    <property type="entry name" value="POLYNUCLEOTIDYL TRANSFERASE, RIBONUCLEASE H-LIKE SUPERFAMILY PROTEIN"/>
    <property type="match status" value="1"/>
</dbReference>
<dbReference type="SUPFAM" id="SSF53098">
    <property type="entry name" value="Ribonuclease H-like"/>
    <property type="match status" value="1"/>
</dbReference>
<protein>
    <recommendedName>
        <fullName evidence="1">RNase H type-1 domain-containing protein</fullName>
    </recommendedName>
</protein>
<comment type="caution">
    <text evidence="2">The sequence shown here is derived from an EMBL/GenBank/DDBJ whole genome shotgun (WGS) entry which is preliminary data.</text>
</comment>
<sequence>MTWRGISKACETMYGNLFWILGNGSRVRFWLDPWIPGKPTLINIPGVVVPHWGREFTVSNFSDNGRWRWNLFDASLPQEIKSILAAMIPPSMSQEDDSIAWSRETNGEFSIPSAVAILQDGAAEQKTENPYRANANGFLRGQTDQLKVKHERLLTNAERVHRGMGMVDLCPRCQVGFMKLNTDGSFRASSHAAACGGVIRDATGFFVHGFHCNLGVCSSVKAELWSLLWGLRLAKHLEIFIWRWRWTPELLFH</sequence>